<dbReference type="AlphaFoldDB" id="X1TKA6"/>
<feature type="transmembrane region" description="Helical" evidence="1">
    <location>
        <begin position="12"/>
        <end position="34"/>
    </location>
</feature>
<accession>X1TKA6</accession>
<proteinExistence type="predicted"/>
<name>X1TKA6_9ZZZZ</name>
<evidence type="ECO:0000256" key="1">
    <source>
        <dbReference type="SAM" id="Phobius"/>
    </source>
</evidence>
<evidence type="ECO:0000313" key="2">
    <source>
        <dbReference type="EMBL" id="GAI91796.1"/>
    </source>
</evidence>
<reference evidence="2" key="1">
    <citation type="journal article" date="2014" name="Front. Microbiol.">
        <title>High frequency of phylogenetically diverse reductive dehalogenase-homologous genes in deep subseafloor sedimentary metagenomes.</title>
        <authorList>
            <person name="Kawai M."/>
            <person name="Futagami T."/>
            <person name="Toyoda A."/>
            <person name="Takaki Y."/>
            <person name="Nishi S."/>
            <person name="Hori S."/>
            <person name="Arai W."/>
            <person name="Tsubouchi T."/>
            <person name="Morono Y."/>
            <person name="Uchiyama I."/>
            <person name="Ito T."/>
            <person name="Fujiyama A."/>
            <person name="Inagaki F."/>
            <person name="Takami H."/>
        </authorList>
    </citation>
    <scope>NUCLEOTIDE SEQUENCE</scope>
    <source>
        <strain evidence="2">Expedition CK06-06</strain>
    </source>
</reference>
<dbReference type="EMBL" id="BARW01017823">
    <property type="protein sequence ID" value="GAI91796.1"/>
    <property type="molecule type" value="Genomic_DNA"/>
</dbReference>
<organism evidence="2">
    <name type="scientific">marine sediment metagenome</name>
    <dbReference type="NCBI Taxonomy" id="412755"/>
    <lineage>
        <taxon>unclassified sequences</taxon>
        <taxon>metagenomes</taxon>
        <taxon>ecological metagenomes</taxon>
    </lineage>
</organism>
<keyword evidence="1" id="KW-1133">Transmembrane helix</keyword>
<keyword evidence="1" id="KW-0812">Transmembrane</keyword>
<keyword evidence="1" id="KW-0472">Membrane</keyword>
<protein>
    <submittedName>
        <fullName evidence="2">Uncharacterized protein</fullName>
    </submittedName>
</protein>
<sequence>MKKKKKKKLKKIIKILCFMVVGLLLICVLINVSYKDKNVIVDESILEGCYDLNIFDSTLCLQKNVKSFYKYI</sequence>
<gene>
    <name evidence="2" type="ORF">S12H4_30679</name>
</gene>
<comment type="caution">
    <text evidence="2">The sequence shown here is derived from an EMBL/GenBank/DDBJ whole genome shotgun (WGS) entry which is preliminary data.</text>
</comment>